<keyword evidence="2" id="KW-1185">Reference proteome</keyword>
<gene>
    <name evidence="1" type="ORF">I6G47_28775</name>
</gene>
<organism evidence="1 2">
    <name type="scientific">Delftia lacustris</name>
    <dbReference type="NCBI Taxonomy" id="558537"/>
    <lineage>
        <taxon>Bacteria</taxon>
        <taxon>Pseudomonadati</taxon>
        <taxon>Pseudomonadota</taxon>
        <taxon>Betaproteobacteria</taxon>
        <taxon>Burkholderiales</taxon>
        <taxon>Comamonadaceae</taxon>
        <taxon>Delftia</taxon>
    </lineage>
</organism>
<dbReference type="AlphaFoldDB" id="A0A7T2YS42"/>
<reference evidence="1 2" key="1">
    <citation type="submission" date="2020-12" db="EMBL/GenBank/DDBJ databases">
        <title>FDA dAtabase for Regulatory Grade micrObial Sequences (FDA-ARGOS): Supporting development and validation of Infectious Disease Dx tests.</title>
        <authorList>
            <person name="Sproer C."/>
            <person name="Gronow S."/>
            <person name="Severitt S."/>
            <person name="Schroder I."/>
            <person name="Tallon L."/>
            <person name="Sadzewicz L."/>
            <person name="Zhao X."/>
            <person name="Boylan J."/>
            <person name="Ott S."/>
            <person name="Bowen H."/>
            <person name="Vavikolanu K."/>
            <person name="Mehta A."/>
            <person name="Aluvathingal J."/>
            <person name="Nadendla S."/>
            <person name="Lowell S."/>
            <person name="Myers T."/>
            <person name="Yan Y."/>
            <person name="Sichtig H."/>
        </authorList>
    </citation>
    <scope>NUCLEOTIDE SEQUENCE [LARGE SCALE GENOMIC DNA]</scope>
    <source>
        <strain evidence="1 2">FDAARGOS_890</strain>
    </source>
</reference>
<evidence type="ECO:0000313" key="1">
    <source>
        <dbReference type="EMBL" id="QPS80922.1"/>
    </source>
</evidence>
<protein>
    <submittedName>
        <fullName evidence="1">Uncharacterized protein</fullName>
    </submittedName>
</protein>
<proteinExistence type="predicted"/>
<dbReference type="Proteomes" id="UP000595064">
    <property type="component" value="Chromosome"/>
</dbReference>
<dbReference type="EMBL" id="CP065748">
    <property type="protein sequence ID" value="QPS80922.1"/>
    <property type="molecule type" value="Genomic_DNA"/>
</dbReference>
<dbReference type="RefSeq" id="WP_155524799.1">
    <property type="nucleotide sequence ID" value="NZ_CP065748.1"/>
</dbReference>
<name>A0A7T2YS42_9BURK</name>
<dbReference type="KEGG" id="dla:I6G47_28775"/>
<sequence length="102" mass="11346">MTNHEALTTRVEEKAAYLRGLLGKHHIFAIDYSQFVELRKQTTCLSEQASVQLSHMPRAYTLALQCILQAANWGTDMPALTRNGGQQVVSYLVAAAIEIVNE</sequence>
<accession>A0A7T2YS42</accession>
<evidence type="ECO:0000313" key="2">
    <source>
        <dbReference type="Proteomes" id="UP000595064"/>
    </source>
</evidence>